<comment type="caution">
    <text evidence="2">The sequence shown here is derived from an EMBL/GenBank/DDBJ whole genome shotgun (WGS) entry which is preliminary data.</text>
</comment>
<proteinExistence type="predicted"/>
<dbReference type="AlphaFoldDB" id="A0AAD4YZS6"/>
<dbReference type="EMBL" id="JAJFAZ020000005">
    <property type="protein sequence ID" value="KAI5327415.1"/>
    <property type="molecule type" value="Genomic_DNA"/>
</dbReference>
<evidence type="ECO:0000259" key="1">
    <source>
        <dbReference type="Pfam" id="PF13960"/>
    </source>
</evidence>
<gene>
    <name evidence="2" type="ORF">L3X38_026811</name>
</gene>
<name>A0AAD4YZS6_PRUDU</name>
<dbReference type="InterPro" id="IPR025452">
    <property type="entry name" value="DUF4218"/>
</dbReference>
<evidence type="ECO:0000313" key="2">
    <source>
        <dbReference type="EMBL" id="KAI5327415.1"/>
    </source>
</evidence>
<sequence>MQQLLPIAARRTLPKNVVEVLIELANFFRQLCSKVNMPSDLENIKDRIVFIICHLEKIFPLSFSNVLEHLPIHLPEEALVVRAIQFRWMYPIERCLLTLKRYVMTLAVL</sequence>
<dbReference type="Proteomes" id="UP001054821">
    <property type="component" value="Chromosome 5"/>
</dbReference>
<dbReference type="Pfam" id="PF13960">
    <property type="entry name" value="DUF4218"/>
    <property type="match status" value="1"/>
</dbReference>
<organism evidence="2 3">
    <name type="scientific">Prunus dulcis</name>
    <name type="common">Almond</name>
    <name type="synonym">Amygdalus dulcis</name>
    <dbReference type="NCBI Taxonomy" id="3755"/>
    <lineage>
        <taxon>Eukaryota</taxon>
        <taxon>Viridiplantae</taxon>
        <taxon>Streptophyta</taxon>
        <taxon>Embryophyta</taxon>
        <taxon>Tracheophyta</taxon>
        <taxon>Spermatophyta</taxon>
        <taxon>Magnoliopsida</taxon>
        <taxon>eudicotyledons</taxon>
        <taxon>Gunneridae</taxon>
        <taxon>Pentapetalae</taxon>
        <taxon>rosids</taxon>
        <taxon>fabids</taxon>
        <taxon>Rosales</taxon>
        <taxon>Rosaceae</taxon>
        <taxon>Amygdaloideae</taxon>
        <taxon>Amygdaleae</taxon>
        <taxon>Prunus</taxon>
    </lineage>
</organism>
<reference evidence="2 3" key="1">
    <citation type="journal article" date="2022" name="G3 (Bethesda)">
        <title>Whole-genome sequence and methylome profiling of the almond [Prunus dulcis (Mill.) D.A. Webb] cultivar 'Nonpareil'.</title>
        <authorList>
            <person name="D'Amico-Willman K.M."/>
            <person name="Ouma W.Z."/>
            <person name="Meulia T."/>
            <person name="Sideli G.M."/>
            <person name="Gradziel T.M."/>
            <person name="Fresnedo-Ramirez J."/>
        </authorList>
    </citation>
    <scope>NUCLEOTIDE SEQUENCE [LARGE SCALE GENOMIC DNA]</scope>
    <source>
        <strain evidence="2">Clone GOH B32 T37-40</strain>
    </source>
</reference>
<accession>A0AAD4YZS6</accession>
<dbReference type="PANTHER" id="PTHR48258">
    <property type="entry name" value="DUF4218 DOMAIN-CONTAINING PROTEIN-RELATED"/>
    <property type="match status" value="1"/>
</dbReference>
<evidence type="ECO:0000313" key="3">
    <source>
        <dbReference type="Proteomes" id="UP001054821"/>
    </source>
</evidence>
<protein>
    <recommendedName>
        <fullName evidence="1">DUF4218 domain-containing protein</fullName>
    </recommendedName>
</protein>
<feature type="domain" description="DUF4218" evidence="1">
    <location>
        <begin position="31"/>
        <end position="106"/>
    </location>
</feature>
<keyword evidence="3" id="KW-1185">Reference proteome</keyword>
<dbReference type="PANTHER" id="PTHR48258:SF15">
    <property type="entry name" value="OS02G0543900 PROTEIN"/>
    <property type="match status" value="1"/>
</dbReference>